<dbReference type="PANTHER" id="PTHR42698:SF1">
    <property type="entry name" value="GTPASE ERA, MITOCHONDRIAL"/>
    <property type="match status" value="1"/>
</dbReference>
<dbReference type="Gene3D" id="3.40.50.300">
    <property type="entry name" value="P-loop containing nucleotide triphosphate hydrolases"/>
    <property type="match status" value="1"/>
</dbReference>
<keyword evidence="2" id="KW-0812">Transmembrane</keyword>
<organism evidence="4 5">
    <name type="scientific">Dermacoccus abyssi</name>
    <dbReference type="NCBI Taxonomy" id="322596"/>
    <lineage>
        <taxon>Bacteria</taxon>
        <taxon>Bacillati</taxon>
        <taxon>Actinomycetota</taxon>
        <taxon>Actinomycetes</taxon>
        <taxon>Micrococcales</taxon>
        <taxon>Dermacoccaceae</taxon>
        <taxon>Dermacoccus</taxon>
    </lineage>
</organism>
<dbReference type="GO" id="GO:0043024">
    <property type="term" value="F:ribosomal small subunit binding"/>
    <property type="evidence" value="ECO:0007669"/>
    <property type="project" value="TreeGrafter"/>
</dbReference>
<dbReference type="Proteomes" id="UP000285376">
    <property type="component" value="Unassembled WGS sequence"/>
</dbReference>
<sequence length="557" mass="59885">MSWNPFARGKREERPVVAPVSREEVDGRAGALQRALTLGGAALPADDVAVARKLLARVAERSRLGGDHTVVALAGATGSGKSSLFNLLVGEPVSRIGARRPTTSRASAAIWGESVPGELLDWLDISARHQVHPSMPRYAELDGLVLLDLPDFDSRVREHRAEADRVLEMCDLFVWVTDPQKYADAVLHEQYVRQLAVAKATSVVVLNQVDRLTPEAAQSCLADLTRLLEEDGLTDAVVLPTSTIATGGGELLIDALADLVQSKNASDRRLAGDLRHQAQRLNSHVGAVRPQRVTGSNDELVSALADSAGVNVALDAVERDYRVEAARRTGWPFTRWTQNLKAKPLSRLGLDTQAEANLSRADRRIALGKSSLPPASPAARAAVDLATRRLGERASDGMPAPWADEVRAAATPRDGSMTDALDQAVMRTPLRGRFPAWWRVAAVLQWIFAAVALAGAVWLLVLFGFSMMQIHVGVPTLGGDWLPIPLVMLVVGLLLGFLLALLARSLARAGAARARVDARERLYAAITEVAQERIVAPVAAVVTRHDDTAKALAQASE</sequence>
<dbReference type="GO" id="GO:0019843">
    <property type="term" value="F:rRNA binding"/>
    <property type="evidence" value="ECO:0007669"/>
    <property type="project" value="TreeGrafter"/>
</dbReference>
<dbReference type="GO" id="GO:0005829">
    <property type="term" value="C:cytosol"/>
    <property type="evidence" value="ECO:0007669"/>
    <property type="project" value="TreeGrafter"/>
</dbReference>
<dbReference type="GO" id="GO:0000028">
    <property type="term" value="P:ribosomal small subunit assembly"/>
    <property type="evidence" value="ECO:0007669"/>
    <property type="project" value="TreeGrafter"/>
</dbReference>
<evidence type="ECO:0000313" key="5">
    <source>
        <dbReference type="Proteomes" id="UP000285376"/>
    </source>
</evidence>
<proteinExistence type="predicted"/>
<evidence type="ECO:0000313" key="4">
    <source>
        <dbReference type="EMBL" id="RHW44796.1"/>
    </source>
</evidence>
<accession>A0A417Z2E1</accession>
<dbReference type="InterPro" id="IPR027417">
    <property type="entry name" value="P-loop_NTPase"/>
</dbReference>
<evidence type="ECO:0000256" key="1">
    <source>
        <dbReference type="SAM" id="MobiDB-lite"/>
    </source>
</evidence>
<evidence type="ECO:0000259" key="3">
    <source>
        <dbReference type="Pfam" id="PF01926"/>
    </source>
</evidence>
<feature type="compositionally biased region" description="Basic and acidic residues" evidence="1">
    <location>
        <begin position="9"/>
        <end position="21"/>
    </location>
</feature>
<keyword evidence="2" id="KW-1133">Transmembrane helix</keyword>
<dbReference type="SUPFAM" id="SSF52540">
    <property type="entry name" value="P-loop containing nucleoside triphosphate hydrolases"/>
    <property type="match status" value="1"/>
</dbReference>
<protein>
    <submittedName>
        <fullName evidence="4">ABC transporter</fullName>
    </submittedName>
</protein>
<feature type="region of interest" description="Disordered" evidence="1">
    <location>
        <begin position="1"/>
        <end position="21"/>
    </location>
</feature>
<name>A0A417Z2E1_9MICO</name>
<dbReference type="AlphaFoldDB" id="A0A417Z2E1"/>
<dbReference type="Pfam" id="PF01926">
    <property type="entry name" value="MMR_HSR1"/>
    <property type="match status" value="1"/>
</dbReference>
<feature type="domain" description="G" evidence="3">
    <location>
        <begin position="71"/>
        <end position="207"/>
    </location>
</feature>
<dbReference type="GO" id="GO:0005525">
    <property type="term" value="F:GTP binding"/>
    <property type="evidence" value="ECO:0007669"/>
    <property type="project" value="InterPro"/>
</dbReference>
<evidence type="ECO:0000256" key="2">
    <source>
        <dbReference type="SAM" id="Phobius"/>
    </source>
</evidence>
<dbReference type="RefSeq" id="WP_118914059.1">
    <property type="nucleotide sequence ID" value="NZ_CBCRVH010000004.1"/>
</dbReference>
<feature type="transmembrane region" description="Helical" evidence="2">
    <location>
        <begin position="436"/>
        <end position="461"/>
    </location>
</feature>
<dbReference type="PANTHER" id="PTHR42698">
    <property type="entry name" value="GTPASE ERA"/>
    <property type="match status" value="1"/>
</dbReference>
<reference evidence="4 5" key="1">
    <citation type="submission" date="2018-08" db="EMBL/GenBank/DDBJ databases">
        <title>Whole genome sequence analysis of Dermacoccus abyssi bacteria isolated from Deep Mariana trench Micromonospora spp reveals genes involved in the environmental adaptation and production of secondary metabolites.</title>
        <authorList>
            <person name="Abdel-Mageed W.M."/>
            <person name="Lehri B."/>
            <person name="Nouioui I."/>
            <person name="Goodfellow I."/>
            <person name="Jaspars M."/>
            <person name="Karlyshev A."/>
        </authorList>
    </citation>
    <scope>NUCLEOTIDE SEQUENCE [LARGE SCALE GENOMIC DNA]</scope>
    <source>
        <strain evidence="4 5">MT1.1</strain>
    </source>
</reference>
<gene>
    <name evidence="4" type="ORF">D1832_11095</name>
</gene>
<dbReference type="EMBL" id="QWLM01000013">
    <property type="protein sequence ID" value="RHW44796.1"/>
    <property type="molecule type" value="Genomic_DNA"/>
</dbReference>
<dbReference type="InterPro" id="IPR006073">
    <property type="entry name" value="GTP-bd"/>
</dbReference>
<comment type="caution">
    <text evidence="4">The sequence shown here is derived from an EMBL/GenBank/DDBJ whole genome shotgun (WGS) entry which is preliminary data.</text>
</comment>
<dbReference type="InterPro" id="IPR005662">
    <property type="entry name" value="GTPase_Era-like"/>
</dbReference>
<feature type="transmembrane region" description="Helical" evidence="2">
    <location>
        <begin position="481"/>
        <end position="503"/>
    </location>
</feature>
<keyword evidence="2" id="KW-0472">Membrane</keyword>